<sequence length="70" mass="7797">MVLDPHSTRPPSLAVAGHLSKTSFARTGYEAVQLVVENEKQACSIDRPAVFLSQTLIWFWKHAVCSRGEQ</sequence>
<dbReference type="AlphaFoldDB" id="A0A540K4A2"/>
<comment type="caution">
    <text evidence="1">The sequence shown here is derived from an EMBL/GenBank/DDBJ whole genome shotgun (WGS) entry which is preliminary data.</text>
</comment>
<dbReference type="Proteomes" id="UP000315295">
    <property type="component" value="Unassembled WGS sequence"/>
</dbReference>
<keyword evidence="2" id="KW-1185">Reference proteome</keyword>
<evidence type="ECO:0000313" key="1">
    <source>
        <dbReference type="EMBL" id="TQD68702.1"/>
    </source>
</evidence>
<gene>
    <name evidence="1" type="ORF">C1H46_045765</name>
</gene>
<reference evidence="1 2" key="1">
    <citation type="journal article" date="2019" name="G3 (Bethesda)">
        <title>Sequencing of a Wild Apple (Malus baccata) Genome Unravels the Differences Between Cultivated and Wild Apple Species Regarding Disease Resistance and Cold Tolerance.</title>
        <authorList>
            <person name="Chen X."/>
        </authorList>
    </citation>
    <scope>NUCLEOTIDE SEQUENCE [LARGE SCALE GENOMIC DNA]</scope>
    <source>
        <strain evidence="2">cv. Shandingzi</strain>
        <tissue evidence="1">Leaves</tissue>
    </source>
</reference>
<proteinExistence type="predicted"/>
<accession>A0A540K4A2</accession>
<protein>
    <submittedName>
        <fullName evidence="1">Uncharacterized protein</fullName>
    </submittedName>
</protein>
<evidence type="ECO:0000313" key="2">
    <source>
        <dbReference type="Proteomes" id="UP000315295"/>
    </source>
</evidence>
<organism evidence="1 2">
    <name type="scientific">Malus baccata</name>
    <name type="common">Siberian crab apple</name>
    <name type="synonym">Pyrus baccata</name>
    <dbReference type="NCBI Taxonomy" id="106549"/>
    <lineage>
        <taxon>Eukaryota</taxon>
        <taxon>Viridiplantae</taxon>
        <taxon>Streptophyta</taxon>
        <taxon>Embryophyta</taxon>
        <taxon>Tracheophyta</taxon>
        <taxon>Spermatophyta</taxon>
        <taxon>Magnoliopsida</taxon>
        <taxon>eudicotyledons</taxon>
        <taxon>Gunneridae</taxon>
        <taxon>Pentapetalae</taxon>
        <taxon>rosids</taxon>
        <taxon>fabids</taxon>
        <taxon>Rosales</taxon>
        <taxon>Rosaceae</taxon>
        <taxon>Amygdaloideae</taxon>
        <taxon>Maleae</taxon>
        <taxon>Malus</taxon>
    </lineage>
</organism>
<name>A0A540K4A2_MALBA</name>
<dbReference type="EMBL" id="VIEB01011232">
    <property type="protein sequence ID" value="TQD68702.1"/>
    <property type="molecule type" value="Genomic_DNA"/>
</dbReference>